<evidence type="ECO:0000259" key="1">
    <source>
        <dbReference type="Pfam" id="PF05699"/>
    </source>
</evidence>
<evidence type="ECO:0008006" key="5">
    <source>
        <dbReference type="Google" id="ProtNLM"/>
    </source>
</evidence>
<dbReference type="EMBL" id="BJWL01000028">
    <property type="protein sequence ID" value="GFZ19691.1"/>
    <property type="molecule type" value="Genomic_DNA"/>
</dbReference>
<dbReference type="Pfam" id="PF14372">
    <property type="entry name" value="hAT-like_RNase-H"/>
    <property type="match status" value="1"/>
</dbReference>
<dbReference type="GO" id="GO:0046983">
    <property type="term" value="F:protein dimerization activity"/>
    <property type="evidence" value="ECO:0007669"/>
    <property type="project" value="InterPro"/>
</dbReference>
<dbReference type="InterPro" id="IPR008906">
    <property type="entry name" value="HATC_C_dom"/>
</dbReference>
<dbReference type="AlphaFoldDB" id="A0A7J0H9R2"/>
<reference evidence="3 4" key="1">
    <citation type="submission" date="2019-07" db="EMBL/GenBank/DDBJ databases">
        <title>De Novo Assembly of kiwifruit Actinidia rufa.</title>
        <authorList>
            <person name="Sugita-Konishi S."/>
            <person name="Sato K."/>
            <person name="Mori E."/>
            <person name="Abe Y."/>
            <person name="Kisaki G."/>
            <person name="Hamano K."/>
            <person name="Suezawa K."/>
            <person name="Otani M."/>
            <person name="Fukuda T."/>
            <person name="Manabe T."/>
            <person name="Gomi K."/>
            <person name="Tabuchi M."/>
            <person name="Akimitsu K."/>
            <person name="Kataoka I."/>
        </authorList>
    </citation>
    <scope>NUCLEOTIDE SEQUENCE [LARGE SCALE GENOMIC DNA]</scope>
    <source>
        <strain evidence="4">cv. Fuchu</strain>
    </source>
</reference>
<evidence type="ECO:0000313" key="3">
    <source>
        <dbReference type="EMBL" id="GFZ19691.1"/>
    </source>
</evidence>
<dbReference type="InterPro" id="IPR025525">
    <property type="entry name" value="hAT-like_transposase_RNase-H"/>
</dbReference>
<feature type="domain" description="HAT C-terminal dimerisation" evidence="1">
    <location>
        <begin position="242"/>
        <end position="297"/>
    </location>
</feature>
<dbReference type="Proteomes" id="UP000585474">
    <property type="component" value="Unassembled WGS sequence"/>
</dbReference>
<proteinExistence type="predicted"/>
<dbReference type="SUPFAM" id="SSF53098">
    <property type="entry name" value="Ribonuclease H-like"/>
    <property type="match status" value="1"/>
</dbReference>
<dbReference type="PANTHER" id="PTHR23272:SF184">
    <property type="entry name" value="OS03G0311250 PROTEIN"/>
    <property type="match status" value="1"/>
</dbReference>
<evidence type="ECO:0000313" key="4">
    <source>
        <dbReference type="Proteomes" id="UP000585474"/>
    </source>
</evidence>
<keyword evidence="4" id="KW-1185">Reference proteome</keyword>
<feature type="domain" description="hAT-like transposase RNase-H fold" evidence="2">
    <location>
        <begin position="112"/>
        <end position="200"/>
    </location>
</feature>
<sequence length="310" mass="35239">MSTDPSQTTCGEDDDGVELDEDVTQDAHILNLIVQDGLAVIGSLISKIRESVRYIRRSVYAKQKFDLVVNQVNLNGRKRFPMDVPTRWSSTYETVEEAISLKVELLFHIKHFFPGYMIQLQLKKWGESENGFLHLMTVPMSGKFEKYWEEGCLVLAIAVVLHPRYKLALVEYYFDIIYGEDVAMYGQRVHIAFLDLFNEYRSDSPDSRPSWKHDSDAFCSSGSQSLPSSSKAERLAGFHKCNVKFPTLARIVRNILAVPATTVASDAAFSVEGRMIDETRASLLSDIVEALVKTNDWTESRKKRSEIFSF</sequence>
<comment type="caution">
    <text evidence="3">The sequence shown here is derived from an EMBL/GenBank/DDBJ whole genome shotgun (WGS) entry which is preliminary data.</text>
</comment>
<gene>
    <name evidence="3" type="ORF">Acr_28g0003960</name>
</gene>
<accession>A0A7J0H9R2</accession>
<name>A0A7J0H9R2_9ERIC</name>
<dbReference type="PANTHER" id="PTHR23272">
    <property type="entry name" value="BED FINGER-RELATED"/>
    <property type="match status" value="1"/>
</dbReference>
<protein>
    <recommendedName>
        <fullName evidence="5">HAT C-terminal dimerisation domain-containing protein</fullName>
    </recommendedName>
</protein>
<dbReference type="GO" id="GO:0003677">
    <property type="term" value="F:DNA binding"/>
    <property type="evidence" value="ECO:0007669"/>
    <property type="project" value="InterPro"/>
</dbReference>
<dbReference type="Pfam" id="PF05699">
    <property type="entry name" value="Dimer_Tnp_hAT"/>
    <property type="match status" value="1"/>
</dbReference>
<dbReference type="OrthoDB" id="1937726at2759"/>
<evidence type="ECO:0000259" key="2">
    <source>
        <dbReference type="Pfam" id="PF14372"/>
    </source>
</evidence>
<organism evidence="3 4">
    <name type="scientific">Actinidia rufa</name>
    <dbReference type="NCBI Taxonomy" id="165716"/>
    <lineage>
        <taxon>Eukaryota</taxon>
        <taxon>Viridiplantae</taxon>
        <taxon>Streptophyta</taxon>
        <taxon>Embryophyta</taxon>
        <taxon>Tracheophyta</taxon>
        <taxon>Spermatophyta</taxon>
        <taxon>Magnoliopsida</taxon>
        <taxon>eudicotyledons</taxon>
        <taxon>Gunneridae</taxon>
        <taxon>Pentapetalae</taxon>
        <taxon>asterids</taxon>
        <taxon>Ericales</taxon>
        <taxon>Actinidiaceae</taxon>
        <taxon>Actinidia</taxon>
    </lineage>
</organism>
<dbReference type="InterPro" id="IPR012337">
    <property type="entry name" value="RNaseH-like_sf"/>
</dbReference>